<comment type="caution">
    <text evidence="2">The sequence shown here is derived from an EMBL/GenBank/DDBJ whole genome shotgun (WGS) entry which is preliminary data.</text>
</comment>
<evidence type="ECO:0000256" key="1">
    <source>
        <dbReference type="SAM" id="MobiDB-lite"/>
    </source>
</evidence>
<dbReference type="AlphaFoldDB" id="A0A1E3VN83"/>
<dbReference type="Pfam" id="PF11994">
    <property type="entry name" value="DUF3489"/>
    <property type="match status" value="1"/>
</dbReference>
<protein>
    <recommendedName>
        <fullName evidence="4">DUF3489 domain-containing protein</fullName>
    </recommendedName>
</protein>
<proteinExistence type="predicted"/>
<reference evidence="2 3" key="1">
    <citation type="journal article" date="2016" name="Environ. Microbiol.">
        <title>New Methyloceanibacter diversity from North Sea sediments includes methanotroph containing solely the soluble methane monooxygenase.</title>
        <authorList>
            <person name="Vekeman B."/>
            <person name="Kerckhof F.M."/>
            <person name="Cremers G."/>
            <person name="de Vos P."/>
            <person name="Vandamme P."/>
            <person name="Boon N."/>
            <person name="Op den Camp H.J."/>
            <person name="Heylen K."/>
        </authorList>
    </citation>
    <scope>NUCLEOTIDE SEQUENCE [LARGE SCALE GENOMIC DNA]</scope>
    <source>
        <strain evidence="2 3">R-67176</strain>
    </source>
</reference>
<name>A0A1E3VN83_9HYPH</name>
<organism evidence="2 3">
    <name type="scientific">Methyloceanibacter stevinii</name>
    <dbReference type="NCBI Taxonomy" id="1774970"/>
    <lineage>
        <taxon>Bacteria</taxon>
        <taxon>Pseudomonadati</taxon>
        <taxon>Pseudomonadota</taxon>
        <taxon>Alphaproteobacteria</taxon>
        <taxon>Hyphomicrobiales</taxon>
        <taxon>Hyphomicrobiaceae</taxon>
        <taxon>Methyloceanibacter</taxon>
    </lineage>
</organism>
<accession>A0A1E3VN83</accession>
<dbReference type="Proteomes" id="UP000094172">
    <property type="component" value="Unassembled WGS sequence"/>
</dbReference>
<sequence>MEGTHAQTQTQTQKLNDTQLVILSAAAQRSDHALLPFPQNLSVRGAALDKIITSLLKRSLIEERPVADGAREWRRDEDSRAYSLFLTTAGLAALGIDDTEKDQPATAAAPGKGRAETACPRRNVKKASSATPKKRSASPQSKQALVIKMLRRKPGATIDDIVAETDWQPHSVRGFFSGIVKKKLKLPLVSEVGKNGVRRYRIAAATSHKA</sequence>
<dbReference type="InterPro" id="IPR021880">
    <property type="entry name" value="DUF3489"/>
</dbReference>
<evidence type="ECO:0000313" key="2">
    <source>
        <dbReference type="EMBL" id="ODR94987.1"/>
    </source>
</evidence>
<evidence type="ECO:0008006" key="4">
    <source>
        <dbReference type="Google" id="ProtNLM"/>
    </source>
</evidence>
<keyword evidence="3" id="KW-1185">Reference proteome</keyword>
<evidence type="ECO:0000313" key="3">
    <source>
        <dbReference type="Proteomes" id="UP000094172"/>
    </source>
</evidence>
<feature type="compositionally biased region" description="Polar residues" evidence="1">
    <location>
        <begin position="126"/>
        <end position="142"/>
    </location>
</feature>
<feature type="region of interest" description="Disordered" evidence="1">
    <location>
        <begin position="102"/>
        <end position="142"/>
    </location>
</feature>
<dbReference type="EMBL" id="LPWE01000011">
    <property type="protein sequence ID" value="ODR94987.1"/>
    <property type="molecule type" value="Genomic_DNA"/>
</dbReference>
<gene>
    <name evidence="2" type="ORF">AUC70_04280</name>
</gene>
<dbReference type="STRING" id="1774970.AUC70_04280"/>